<sequence length="190" mass="20730">MNHSLPPHPFSKFSSLILYRHLEIMSCTTPQVSPSHATEAAEFAREFGKQTSKFIEALQLPSPLDPSVLAYKSKSGPYFVNELEDSNIVRCFIQDSVEDAIRGITITVDTTAIVNDVTNIMSSFIGGAKVTPTFGGLSTTSYRGTVFETDAILKIILAVYIADASKLYDSEPGSVLELAYHAFLTAQKAE</sequence>
<gene>
    <name evidence="1" type="ORF">Clacol_000949</name>
</gene>
<evidence type="ECO:0000313" key="2">
    <source>
        <dbReference type="Proteomes" id="UP001050691"/>
    </source>
</evidence>
<name>A0AAV4ZZU2_9AGAM</name>
<evidence type="ECO:0000313" key="1">
    <source>
        <dbReference type="EMBL" id="GJJ06753.1"/>
    </source>
</evidence>
<reference evidence="1" key="1">
    <citation type="submission" date="2021-10" db="EMBL/GenBank/DDBJ databases">
        <title>De novo Genome Assembly of Clathrus columnatus (Basidiomycota, Fungi) Using Illumina and Nanopore Sequence Data.</title>
        <authorList>
            <person name="Ogiso-Tanaka E."/>
            <person name="Itagaki H."/>
            <person name="Hosoya T."/>
            <person name="Hosaka K."/>
        </authorList>
    </citation>
    <scope>NUCLEOTIDE SEQUENCE</scope>
    <source>
        <strain evidence="1">MO-923</strain>
    </source>
</reference>
<proteinExistence type="predicted"/>
<dbReference type="Proteomes" id="UP001050691">
    <property type="component" value="Unassembled WGS sequence"/>
</dbReference>
<organism evidence="1 2">
    <name type="scientific">Clathrus columnatus</name>
    <dbReference type="NCBI Taxonomy" id="1419009"/>
    <lineage>
        <taxon>Eukaryota</taxon>
        <taxon>Fungi</taxon>
        <taxon>Dikarya</taxon>
        <taxon>Basidiomycota</taxon>
        <taxon>Agaricomycotina</taxon>
        <taxon>Agaricomycetes</taxon>
        <taxon>Phallomycetidae</taxon>
        <taxon>Phallales</taxon>
        <taxon>Clathraceae</taxon>
        <taxon>Clathrus</taxon>
    </lineage>
</organism>
<protein>
    <submittedName>
        <fullName evidence="1">Uncharacterized protein</fullName>
    </submittedName>
</protein>
<dbReference type="AlphaFoldDB" id="A0AAV4ZZU2"/>
<dbReference type="EMBL" id="BPWL01000001">
    <property type="protein sequence ID" value="GJJ06753.1"/>
    <property type="molecule type" value="Genomic_DNA"/>
</dbReference>
<keyword evidence="2" id="KW-1185">Reference proteome</keyword>
<comment type="caution">
    <text evidence="1">The sequence shown here is derived from an EMBL/GenBank/DDBJ whole genome shotgun (WGS) entry which is preliminary data.</text>
</comment>
<accession>A0AAV4ZZU2</accession>